<gene>
    <name evidence="5" type="ORF">GCM10025791_44510</name>
</gene>
<dbReference type="Pfam" id="PF01420">
    <property type="entry name" value="Methylase_S"/>
    <property type="match status" value="1"/>
</dbReference>
<evidence type="ECO:0000313" key="6">
    <source>
        <dbReference type="Proteomes" id="UP001409585"/>
    </source>
</evidence>
<evidence type="ECO:0000256" key="3">
    <source>
        <dbReference type="ARBA" id="ARBA00023125"/>
    </source>
</evidence>
<organism evidence="5 6">
    <name type="scientific">Halioxenophilus aromaticivorans</name>
    <dbReference type="NCBI Taxonomy" id="1306992"/>
    <lineage>
        <taxon>Bacteria</taxon>
        <taxon>Pseudomonadati</taxon>
        <taxon>Pseudomonadota</taxon>
        <taxon>Gammaproteobacteria</taxon>
        <taxon>Alteromonadales</taxon>
        <taxon>Alteromonadaceae</taxon>
        <taxon>Halioxenophilus</taxon>
    </lineage>
</organism>
<dbReference type="PANTHER" id="PTHR30408">
    <property type="entry name" value="TYPE-1 RESTRICTION ENZYME ECOKI SPECIFICITY PROTEIN"/>
    <property type="match status" value="1"/>
</dbReference>
<reference evidence="6" key="1">
    <citation type="journal article" date="2019" name="Int. J. Syst. Evol. Microbiol.">
        <title>The Global Catalogue of Microorganisms (GCM) 10K type strain sequencing project: providing services to taxonomists for standard genome sequencing and annotation.</title>
        <authorList>
            <consortium name="The Broad Institute Genomics Platform"/>
            <consortium name="The Broad Institute Genome Sequencing Center for Infectious Disease"/>
            <person name="Wu L."/>
            <person name="Ma J."/>
        </authorList>
    </citation>
    <scope>NUCLEOTIDE SEQUENCE [LARGE SCALE GENOMIC DNA]</scope>
    <source>
        <strain evidence="6">JCM 19134</strain>
    </source>
</reference>
<dbReference type="InterPro" id="IPR044946">
    <property type="entry name" value="Restrct_endonuc_typeI_TRD_sf"/>
</dbReference>
<dbReference type="GO" id="GO:0009307">
    <property type="term" value="P:DNA restriction-modification system"/>
    <property type="evidence" value="ECO:0007669"/>
    <property type="project" value="UniProtKB-KW"/>
</dbReference>
<dbReference type="GO" id="GO:0003677">
    <property type="term" value="F:DNA binding"/>
    <property type="evidence" value="ECO:0007669"/>
    <property type="project" value="UniProtKB-KW"/>
</dbReference>
<dbReference type="AlphaFoldDB" id="A0AAV3U989"/>
<comment type="similarity">
    <text evidence="1">Belongs to the type-I restriction system S methylase family.</text>
</comment>
<dbReference type="InterPro" id="IPR000055">
    <property type="entry name" value="Restrct_endonuc_typeI_TRD"/>
</dbReference>
<dbReference type="InterPro" id="IPR052021">
    <property type="entry name" value="Type-I_RS_S_subunit"/>
</dbReference>
<feature type="domain" description="Type I restriction modification DNA specificity" evidence="4">
    <location>
        <begin position="92"/>
        <end position="262"/>
    </location>
</feature>
<protein>
    <recommendedName>
        <fullName evidence="4">Type I restriction modification DNA specificity domain-containing protein</fullName>
    </recommendedName>
</protein>
<evidence type="ECO:0000256" key="1">
    <source>
        <dbReference type="ARBA" id="ARBA00010923"/>
    </source>
</evidence>
<keyword evidence="3" id="KW-0238">DNA-binding</keyword>
<dbReference type="EMBL" id="BAABLX010000077">
    <property type="protein sequence ID" value="GAA4958819.1"/>
    <property type="molecule type" value="Genomic_DNA"/>
</dbReference>
<evidence type="ECO:0000256" key="2">
    <source>
        <dbReference type="ARBA" id="ARBA00022747"/>
    </source>
</evidence>
<name>A0AAV3U989_9ALTE</name>
<keyword evidence="6" id="KW-1185">Reference proteome</keyword>
<evidence type="ECO:0000259" key="4">
    <source>
        <dbReference type="Pfam" id="PF01420"/>
    </source>
</evidence>
<dbReference type="Gene3D" id="3.90.220.20">
    <property type="entry name" value="DNA methylase specificity domains"/>
    <property type="match status" value="1"/>
</dbReference>
<dbReference type="PANTHER" id="PTHR30408:SF13">
    <property type="entry name" value="TYPE I RESTRICTION ENZYME HINDI SPECIFICITY SUBUNIT"/>
    <property type="match status" value="1"/>
</dbReference>
<dbReference type="SUPFAM" id="SSF116734">
    <property type="entry name" value="DNA methylase specificity domain"/>
    <property type="match status" value="2"/>
</dbReference>
<keyword evidence="2" id="KW-0680">Restriction system</keyword>
<comment type="caution">
    <text evidence="5">The sequence shown here is derived from an EMBL/GenBank/DDBJ whole genome shotgun (WGS) entry which is preliminary data.</text>
</comment>
<sequence length="281" mass="31939">MTLRASLNEAIFSYLDLLLPEYDDQVKAGDLLYLLDEKIALNNRISAELEAMAKTLYDYWFVQFDFPDANGKPYKTSGGKMVYNPTLKREIPEGWCDASLVDIATFTNGIACQKYYPTGDEPTYKVIKIREFSSGFDDSSESVHQGVPEKVVVYDGDILFSWSATLEVQLWTGGTGALNQHIFKVTSDSYPKTFYYFEVLKYLEYFKMVAELRKTTMGHITKDHLVASRVSLPPKELIQAMDAKLSPILSKIISNNQQNSELSKLRDWLLPMLMNGQVTVK</sequence>
<evidence type="ECO:0000313" key="5">
    <source>
        <dbReference type="EMBL" id="GAA4958819.1"/>
    </source>
</evidence>
<proteinExistence type="inferred from homology"/>
<dbReference type="Proteomes" id="UP001409585">
    <property type="component" value="Unassembled WGS sequence"/>
</dbReference>
<accession>A0AAV3U989</accession>